<comment type="caution">
    <text evidence="1">The sequence shown here is derived from an EMBL/GenBank/DDBJ whole genome shotgun (WGS) entry which is preliminary data.</text>
</comment>
<proteinExistence type="predicted"/>
<sequence>MRWRNQLEPAALFDHFAAHPPEGFVPLAELPAPGFAAPFDLLTTADDALKARAARLPGFARWSRWLRIRTAFVGTTVSEYAPLALRGHAGAQAGAGMPVDPRASADAGALADAVRAWASRGFALTIIKDLPRQSPLLPAADNAFADALAEACARRGFVLVEGQALAYVPIDFAGIDEYIARLSADWRKYLRRKLKHRAALTVRRIPTGTGFADDAVVEAYYALYEGVYAQSEVHFDRLTRPFFAAVLRDAAAGGIVFEYRRAADNALIGWNLCFEHDGRLVDKYIGLSYPASRELSLYFISWMINLEYALERGLTHYIAGWTDPEIKAQLGARFTFTRHAVYVRNPVLRALARRFAGRFESDRQWRDERKARA</sequence>
<dbReference type="EMBL" id="BAABFO010000014">
    <property type="protein sequence ID" value="GAA4336120.1"/>
    <property type="molecule type" value="Genomic_DNA"/>
</dbReference>
<dbReference type="InterPro" id="IPR007434">
    <property type="entry name" value="FemAB-like"/>
</dbReference>
<dbReference type="Proteomes" id="UP001501671">
    <property type="component" value="Unassembled WGS sequence"/>
</dbReference>
<name>A0ABP8H983_9BURK</name>
<reference evidence="2" key="1">
    <citation type="journal article" date="2019" name="Int. J. Syst. Evol. Microbiol.">
        <title>The Global Catalogue of Microorganisms (GCM) 10K type strain sequencing project: providing services to taxonomists for standard genome sequencing and annotation.</title>
        <authorList>
            <consortium name="The Broad Institute Genomics Platform"/>
            <consortium name="The Broad Institute Genome Sequencing Center for Infectious Disease"/>
            <person name="Wu L."/>
            <person name="Ma J."/>
        </authorList>
    </citation>
    <scope>NUCLEOTIDE SEQUENCE [LARGE SCALE GENOMIC DNA]</scope>
    <source>
        <strain evidence="2">JCM 17666</strain>
    </source>
</reference>
<dbReference type="SUPFAM" id="SSF55729">
    <property type="entry name" value="Acyl-CoA N-acyltransferases (Nat)"/>
    <property type="match status" value="1"/>
</dbReference>
<accession>A0ABP8H983</accession>
<evidence type="ECO:0000313" key="1">
    <source>
        <dbReference type="EMBL" id="GAA4336120.1"/>
    </source>
</evidence>
<organism evidence="1 2">
    <name type="scientific">Pigmentiphaga soli</name>
    <dbReference type="NCBI Taxonomy" id="1007095"/>
    <lineage>
        <taxon>Bacteria</taxon>
        <taxon>Pseudomonadati</taxon>
        <taxon>Pseudomonadota</taxon>
        <taxon>Betaproteobacteria</taxon>
        <taxon>Burkholderiales</taxon>
        <taxon>Alcaligenaceae</taxon>
        <taxon>Pigmentiphaga</taxon>
    </lineage>
</organism>
<dbReference type="Pfam" id="PF04339">
    <property type="entry name" value="FemAB_like"/>
    <property type="match status" value="1"/>
</dbReference>
<evidence type="ECO:0000313" key="2">
    <source>
        <dbReference type="Proteomes" id="UP001501671"/>
    </source>
</evidence>
<keyword evidence="2" id="KW-1185">Reference proteome</keyword>
<evidence type="ECO:0008006" key="3">
    <source>
        <dbReference type="Google" id="ProtNLM"/>
    </source>
</evidence>
<dbReference type="Gene3D" id="3.40.630.30">
    <property type="match status" value="1"/>
</dbReference>
<dbReference type="InterPro" id="IPR016181">
    <property type="entry name" value="Acyl_CoA_acyltransferase"/>
</dbReference>
<gene>
    <name evidence="1" type="ORF">GCM10023144_30120</name>
</gene>
<protein>
    <recommendedName>
        <fullName evidence="3">GNAT family N-acetyltransferase</fullName>
    </recommendedName>
</protein>